<dbReference type="Pfam" id="PF01716">
    <property type="entry name" value="MSP"/>
    <property type="match status" value="1"/>
</dbReference>
<dbReference type="InterPro" id="IPR002628">
    <property type="entry name" value="PsbO"/>
</dbReference>
<evidence type="ECO:0000256" key="4">
    <source>
        <dbReference type="ARBA" id="ARBA00023078"/>
    </source>
</evidence>
<dbReference type="SUPFAM" id="SSF56925">
    <property type="entry name" value="OMPA-like"/>
    <property type="match status" value="1"/>
</dbReference>
<comment type="subcellular location">
    <subcellularLocation>
        <location evidence="1">Membrane</location>
    </subcellularLocation>
</comment>
<reference evidence="7" key="1">
    <citation type="submission" date="2014-05" db="EMBL/GenBank/DDBJ databases">
        <title>The transcriptome of the halophilic microalga Tetraselmis sp. GSL018 isolated from the Great Salt Lake, Utah.</title>
        <authorList>
            <person name="Jinkerson R.E."/>
            <person name="D'Adamo S."/>
            <person name="Posewitz M.C."/>
        </authorList>
    </citation>
    <scope>NUCLEOTIDE SEQUENCE</scope>
    <source>
        <strain evidence="7">GSL018</strain>
    </source>
</reference>
<evidence type="ECO:0000256" key="5">
    <source>
        <dbReference type="ARBA" id="ARBA00023136"/>
    </source>
</evidence>
<evidence type="ECO:0000256" key="1">
    <source>
        <dbReference type="ARBA" id="ARBA00004370"/>
    </source>
</evidence>
<dbReference type="Gene3D" id="3.30.2050.10">
    <property type="entry name" value="photosynthetic oxygen evolving center domain"/>
    <property type="match status" value="1"/>
</dbReference>
<dbReference type="GO" id="GO:0010242">
    <property type="term" value="F:oxygen evolving activity"/>
    <property type="evidence" value="ECO:0007669"/>
    <property type="project" value="InterPro"/>
</dbReference>
<dbReference type="GO" id="GO:0009654">
    <property type="term" value="C:photosystem II oxygen evolving complex"/>
    <property type="evidence" value="ECO:0007669"/>
    <property type="project" value="InterPro"/>
</dbReference>
<dbReference type="EMBL" id="GBEZ01007514">
    <property type="protein sequence ID" value="JAC77957.1"/>
    <property type="molecule type" value="Transcribed_RNA"/>
</dbReference>
<evidence type="ECO:0000256" key="2">
    <source>
        <dbReference type="ARBA" id="ARBA00009838"/>
    </source>
</evidence>
<accession>A0A061RYH5</accession>
<dbReference type="Gene3D" id="2.40.160.30">
    <property type="entry name" value="Photosystem II, cytochrome c-550 precursor"/>
    <property type="match status" value="1"/>
</dbReference>
<gene>
    <name evidence="7" type="ORF">TSPGSL018_16388</name>
</gene>
<protein>
    <submittedName>
        <fullName evidence="7">Oxygen evolving protein of photosystem ii</fullName>
    </submittedName>
</protein>
<proteinExistence type="inferred from homology"/>
<evidence type="ECO:0000256" key="3">
    <source>
        <dbReference type="ARBA" id="ARBA00022531"/>
    </source>
</evidence>
<organism evidence="7">
    <name type="scientific">Tetraselmis sp. GSL018</name>
    <dbReference type="NCBI Taxonomy" id="582737"/>
    <lineage>
        <taxon>Eukaryota</taxon>
        <taxon>Viridiplantae</taxon>
        <taxon>Chlorophyta</taxon>
        <taxon>core chlorophytes</taxon>
        <taxon>Chlorodendrophyceae</taxon>
        <taxon>Chlorodendrales</taxon>
        <taxon>Chlorodendraceae</taxon>
        <taxon>Tetraselmis</taxon>
    </lineage>
</organism>
<keyword evidence="4" id="KW-0793">Thylakoid</keyword>
<dbReference type="PANTHER" id="PTHR34058">
    <property type="entry name" value="OXYGEN-EVOLVING ENHANCER PROTEIN 1-2, CHLOROPLASTIC"/>
    <property type="match status" value="1"/>
</dbReference>
<dbReference type="InterPro" id="IPR011250">
    <property type="entry name" value="OMP/PagP_B-barrel"/>
</dbReference>
<keyword evidence="6" id="KW-0604">Photosystem II</keyword>
<evidence type="ECO:0000256" key="6">
    <source>
        <dbReference type="ARBA" id="ARBA00023276"/>
    </source>
</evidence>
<name>A0A061RYH5_9CHLO</name>
<dbReference type="AlphaFoldDB" id="A0A061RYH5"/>
<evidence type="ECO:0000313" key="7">
    <source>
        <dbReference type="EMBL" id="JAC77957.1"/>
    </source>
</evidence>
<keyword evidence="3" id="KW-0602">Photosynthesis</keyword>
<comment type="similarity">
    <text evidence="2">Belongs to the PsbO family.</text>
</comment>
<dbReference type="GO" id="GO:0042549">
    <property type="term" value="P:photosystem II stabilization"/>
    <property type="evidence" value="ECO:0007669"/>
    <property type="project" value="InterPro"/>
</dbReference>
<sequence>MAAANTSTACVGTSRSRLSRATQTLKPVRRQVARREVSCSVSNVFDNAKEAAGKLAAGLMASAVLAGGLQPAAAITYKELQGLTYLQVKGTGVASTCPVITGSSTTASDLAPGEYSVQNFCLEPTSFNIRDESQKRPEFVKTTLLTRLTYTLDNMTGKMTIGKDGTVSFKEEDGMDYAAVTVSLPGGEPVPFLYTAREFDAKGTLESFSGDFTVPSYRGATFMDPKGRGASTGYDTAIALQTRSDADELEKENNKNVQPMRGSMVMSIVNADADTGEISGVFEALQPTDTDMGAKPPKDLKITGVWYAQLDRA</sequence>
<keyword evidence="5" id="KW-0472">Membrane</keyword>
<dbReference type="GO" id="GO:0010207">
    <property type="term" value="P:photosystem II assembly"/>
    <property type="evidence" value="ECO:0007669"/>
    <property type="project" value="InterPro"/>
</dbReference>